<organism evidence="2 3">
    <name type="scientific">Pisolithus microcarpus 441</name>
    <dbReference type="NCBI Taxonomy" id="765257"/>
    <lineage>
        <taxon>Eukaryota</taxon>
        <taxon>Fungi</taxon>
        <taxon>Dikarya</taxon>
        <taxon>Basidiomycota</taxon>
        <taxon>Agaricomycotina</taxon>
        <taxon>Agaricomycetes</taxon>
        <taxon>Agaricomycetidae</taxon>
        <taxon>Boletales</taxon>
        <taxon>Sclerodermatineae</taxon>
        <taxon>Pisolithaceae</taxon>
        <taxon>Pisolithus</taxon>
    </lineage>
</organism>
<feature type="non-terminal residue" evidence="2">
    <location>
        <position position="1"/>
    </location>
</feature>
<dbReference type="AlphaFoldDB" id="A0A0C9YFA7"/>
<reference evidence="2 3" key="1">
    <citation type="submission" date="2014-04" db="EMBL/GenBank/DDBJ databases">
        <authorList>
            <consortium name="DOE Joint Genome Institute"/>
            <person name="Kuo A."/>
            <person name="Kohler A."/>
            <person name="Costa M.D."/>
            <person name="Nagy L.G."/>
            <person name="Floudas D."/>
            <person name="Copeland A."/>
            <person name="Barry K.W."/>
            <person name="Cichocki N."/>
            <person name="Veneault-Fourrey C."/>
            <person name="LaButti K."/>
            <person name="Lindquist E.A."/>
            <person name="Lipzen A."/>
            <person name="Lundell T."/>
            <person name="Morin E."/>
            <person name="Murat C."/>
            <person name="Sun H."/>
            <person name="Tunlid A."/>
            <person name="Henrissat B."/>
            <person name="Grigoriev I.V."/>
            <person name="Hibbett D.S."/>
            <person name="Martin F."/>
            <person name="Nordberg H.P."/>
            <person name="Cantor M.N."/>
            <person name="Hua S.X."/>
        </authorList>
    </citation>
    <scope>NUCLEOTIDE SEQUENCE [LARGE SCALE GENOMIC DNA]</scope>
    <source>
        <strain evidence="2 3">441</strain>
    </source>
</reference>
<dbReference type="HOGENOM" id="CLU_006344_16_1_1"/>
<keyword evidence="1" id="KW-1133">Transmembrane helix</keyword>
<gene>
    <name evidence="2" type="ORF">PISMIDRAFT_42700</name>
</gene>
<name>A0A0C9YFA7_9AGAM</name>
<evidence type="ECO:0000313" key="3">
    <source>
        <dbReference type="Proteomes" id="UP000054018"/>
    </source>
</evidence>
<reference evidence="3" key="2">
    <citation type="submission" date="2015-01" db="EMBL/GenBank/DDBJ databases">
        <title>Evolutionary Origins and Diversification of the Mycorrhizal Mutualists.</title>
        <authorList>
            <consortium name="DOE Joint Genome Institute"/>
            <consortium name="Mycorrhizal Genomics Consortium"/>
            <person name="Kohler A."/>
            <person name="Kuo A."/>
            <person name="Nagy L.G."/>
            <person name="Floudas D."/>
            <person name="Copeland A."/>
            <person name="Barry K.W."/>
            <person name="Cichocki N."/>
            <person name="Veneault-Fourrey C."/>
            <person name="LaButti K."/>
            <person name="Lindquist E.A."/>
            <person name="Lipzen A."/>
            <person name="Lundell T."/>
            <person name="Morin E."/>
            <person name="Murat C."/>
            <person name="Riley R."/>
            <person name="Ohm R."/>
            <person name="Sun H."/>
            <person name="Tunlid A."/>
            <person name="Henrissat B."/>
            <person name="Grigoriev I.V."/>
            <person name="Hibbett D.S."/>
            <person name="Martin F."/>
        </authorList>
    </citation>
    <scope>NUCLEOTIDE SEQUENCE [LARGE SCALE GENOMIC DNA]</scope>
    <source>
        <strain evidence="3">441</strain>
    </source>
</reference>
<keyword evidence="3" id="KW-1185">Reference proteome</keyword>
<dbReference type="STRING" id="765257.A0A0C9YFA7"/>
<proteinExistence type="predicted"/>
<dbReference type="EMBL" id="KN834065">
    <property type="protein sequence ID" value="KIK12609.1"/>
    <property type="molecule type" value="Genomic_DNA"/>
</dbReference>
<protein>
    <submittedName>
        <fullName evidence="2">Uncharacterized protein</fullName>
    </submittedName>
</protein>
<dbReference type="OrthoDB" id="3187773at2759"/>
<evidence type="ECO:0000256" key="1">
    <source>
        <dbReference type="SAM" id="Phobius"/>
    </source>
</evidence>
<sequence length="83" mass="9385">PCHDTVFLERDPDLPGMRGLYVSRVFLFFLVTYGGVKYPCALFQWFSTISDGPDDDTGMQVVQPDLDADSQHELEVVHLHSVL</sequence>
<keyword evidence="1" id="KW-0472">Membrane</keyword>
<accession>A0A0C9YFA7</accession>
<feature type="non-terminal residue" evidence="2">
    <location>
        <position position="83"/>
    </location>
</feature>
<keyword evidence="1" id="KW-0812">Transmembrane</keyword>
<dbReference type="Proteomes" id="UP000054018">
    <property type="component" value="Unassembled WGS sequence"/>
</dbReference>
<feature type="transmembrane region" description="Helical" evidence="1">
    <location>
        <begin position="20"/>
        <end position="36"/>
    </location>
</feature>
<evidence type="ECO:0000313" key="2">
    <source>
        <dbReference type="EMBL" id="KIK12609.1"/>
    </source>
</evidence>